<feature type="transmembrane region" description="Helical" evidence="2">
    <location>
        <begin position="86"/>
        <end position="111"/>
    </location>
</feature>
<dbReference type="Proteomes" id="UP000273307">
    <property type="component" value="Unassembled WGS sequence"/>
</dbReference>
<evidence type="ECO:0000259" key="4">
    <source>
        <dbReference type="Pfam" id="PF13845"/>
    </source>
</evidence>
<dbReference type="SUPFAM" id="SSF81995">
    <property type="entry name" value="beta-sandwich domain of Sec23/24"/>
    <property type="match status" value="1"/>
</dbReference>
<evidence type="ECO:0000256" key="2">
    <source>
        <dbReference type="SAM" id="Phobius"/>
    </source>
</evidence>
<dbReference type="OrthoDB" id="3628931at2"/>
<proteinExistence type="predicted"/>
<reference evidence="5 6" key="1">
    <citation type="submission" date="2018-09" db="EMBL/GenBank/DDBJ databases">
        <authorList>
            <person name="Tagini F."/>
        </authorList>
    </citation>
    <scope>NUCLEOTIDE SEQUENCE [LARGE SCALE GENOMIC DNA]</scope>
    <source>
        <strain evidence="5 6">MK136</strain>
    </source>
</reference>
<feature type="region of interest" description="Disordered" evidence="1">
    <location>
        <begin position="1"/>
        <end position="41"/>
    </location>
</feature>
<feature type="compositionally biased region" description="Pro residues" evidence="1">
    <location>
        <begin position="1"/>
        <end position="23"/>
    </location>
</feature>
<evidence type="ECO:0008006" key="7">
    <source>
        <dbReference type="Google" id="ProtNLM"/>
    </source>
</evidence>
<dbReference type="InterPro" id="IPR026004">
    <property type="entry name" value="Septum_form"/>
</dbReference>
<sequence>MTFQPPYPPPAQPPGQGPYPLPGYPGGYPQQPAQYGQPYAPPPPRGTNGFAIASLIFGVLGGVLLSVIFGIIALKQIKTRGQSGRGMAIAGLVLSALWTLFIVAAIIIAVATNDGSVRATNLVVGDCIESIPGDNARVTTLPKVSCAKPHEGEVYAQLRVTASSFPGQSSLESNYRDRCFAAFASYAPNAADSEEFESYVLYPTQATWNQGDRDVVCIAITKVKRTGSIKG</sequence>
<dbReference type="EMBL" id="UPHP01000092">
    <property type="protein sequence ID" value="VBA40484.1"/>
    <property type="molecule type" value="Genomic_DNA"/>
</dbReference>
<keyword evidence="2" id="KW-0472">Membrane</keyword>
<keyword evidence="2" id="KW-0812">Transmembrane</keyword>
<dbReference type="Pfam" id="PF13828">
    <property type="entry name" value="DUF4190"/>
    <property type="match status" value="1"/>
</dbReference>
<dbReference type="Pfam" id="PF13845">
    <property type="entry name" value="Septum_form"/>
    <property type="match status" value="1"/>
</dbReference>
<dbReference type="RefSeq" id="WP_122443593.1">
    <property type="nucleotide sequence ID" value="NZ_UPHP01000092.1"/>
</dbReference>
<evidence type="ECO:0000313" key="6">
    <source>
        <dbReference type="Proteomes" id="UP000273307"/>
    </source>
</evidence>
<evidence type="ECO:0000259" key="3">
    <source>
        <dbReference type="Pfam" id="PF13828"/>
    </source>
</evidence>
<evidence type="ECO:0000313" key="5">
    <source>
        <dbReference type="EMBL" id="VBA40484.1"/>
    </source>
</evidence>
<feature type="transmembrane region" description="Helical" evidence="2">
    <location>
        <begin position="50"/>
        <end position="74"/>
    </location>
</feature>
<gene>
    <name evidence="5" type="ORF">LAUMK136_03549</name>
</gene>
<dbReference type="InterPro" id="IPR025241">
    <property type="entry name" value="DUF4190"/>
</dbReference>
<feature type="compositionally biased region" description="Low complexity" evidence="1">
    <location>
        <begin position="27"/>
        <end position="38"/>
    </location>
</feature>
<evidence type="ECO:0000256" key="1">
    <source>
        <dbReference type="SAM" id="MobiDB-lite"/>
    </source>
</evidence>
<protein>
    <recommendedName>
        <fullName evidence="7">Septum formation-related domain-containing protein</fullName>
    </recommendedName>
</protein>
<feature type="domain" description="DUF4190" evidence="3">
    <location>
        <begin position="51"/>
        <end position="104"/>
    </location>
</feature>
<organism evidence="5 6">
    <name type="scientific">Mycobacterium attenuatum</name>
    <dbReference type="NCBI Taxonomy" id="2341086"/>
    <lineage>
        <taxon>Bacteria</taxon>
        <taxon>Bacillati</taxon>
        <taxon>Actinomycetota</taxon>
        <taxon>Actinomycetes</taxon>
        <taxon>Mycobacteriales</taxon>
        <taxon>Mycobacteriaceae</taxon>
        <taxon>Mycobacterium</taxon>
    </lineage>
</organism>
<dbReference type="AlphaFoldDB" id="A0A498Q6I5"/>
<keyword evidence="2" id="KW-1133">Transmembrane helix</keyword>
<feature type="domain" description="Septum formation-related" evidence="4">
    <location>
        <begin position="125"/>
        <end position="217"/>
    </location>
</feature>
<name>A0A498Q6I5_9MYCO</name>
<keyword evidence="6" id="KW-1185">Reference proteome</keyword>
<accession>A0A498Q6I5</accession>